<sequence length="67" mass="7919">MFPLKGSEKITLRRSTSWRMYKTQHYEVIAKLSENSFSTLNYVAQEWYVVTPPYGDMRGLDVYLKHG</sequence>
<evidence type="ECO:0000313" key="1">
    <source>
        <dbReference type="Proteomes" id="UP000046393"/>
    </source>
</evidence>
<evidence type="ECO:0000313" key="2">
    <source>
        <dbReference type="WBParaSite" id="SMUV_0001050601-mRNA-1"/>
    </source>
</evidence>
<keyword evidence="1" id="KW-1185">Reference proteome</keyword>
<name>A0A0N5AZS7_9BILA</name>
<dbReference type="AlphaFoldDB" id="A0A0N5AZS7"/>
<reference evidence="2" key="1">
    <citation type="submission" date="2017-02" db="UniProtKB">
        <authorList>
            <consortium name="WormBaseParasite"/>
        </authorList>
    </citation>
    <scope>IDENTIFICATION</scope>
</reference>
<proteinExistence type="predicted"/>
<organism evidence="1 2">
    <name type="scientific">Syphacia muris</name>
    <dbReference type="NCBI Taxonomy" id="451379"/>
    <lineage>
        <taxon>Eukaryota</taxon>
        <taxon>Metazoa</taxon>
        <taxon>Ecdysozoa</taxon>
        <taxon>Nematoda</taxon>
        <taxon>Chromadorea</taxon>
        <taxon>Rhabditida</taxon>
        <taxon>Spirurina</taxon>
        <taxon>Oxyuridomorpha</taxon>
        <taxon>Oxyuroidea</taxon>
        <taxon>Oxyuridae</taxon>
        <taxon>Syphacia</taxon>
    </lineage>
</organism>
<dbReference type="WBParaSite" id="SMUV_0001050601-mRNA-1">
    <property type="protein sequence ID" value="SMUV_0001050601-mRNA-1"/>
    <property type="gene ID" value="SMUV_0001050601"/>
</dbReference>
<accession>A0A0N5AZS7</accession>
<dbReference type="Proteomes" id="UP000046393">
    <property type="component" value="Unplaced"/>
</dbReference>
<protein>
    <submittedName>
        <fullName evidence="2">Uncharacterized protein</fullName>
    </submittedName>
</protein>